<evidence type="ECO:0000313" key="6">
    <source>
        <dbReference type="EMBL" id="ABC23613.1"/>
    </source>
</evidence>
<dbReference type="GO" id="GO:0003677">
    <property type="term" value="F:DNA binding"/>
    <property type="evidence" value="ECO:0007669"/>
    <property type="project" value="UniProtKB-UniRule"/>
</dbReference>
<protein>
    <submittedName>
        <fullName evidence="6">Transcriptional regulator, TetR family</fullName>
    </submittedName>
</protein>
<dbReference type="PANTHER" id="PTHR47506">
    <property type="entry name" value="TRANSCRIPTIONAL REGULATORY PROTEIN"/>
    <property type="match status" value="1"/>
</dbReference>
<dbReference type="HOGENOM" id="CLU_069356_23_2_5"/>
<dbReference type="PATRIC" id="fig|269796.9.peg.2922"/>
<accession>Q2RQI2</accession>
<dbReference type="PROSITE" id="PS50977">
    <property type="entry name" value="HTH_TETR_2"/>
    <property type="match status" value="1"/>
</dbReference>
<evidence type="ECO:0000256" key="4">
    <source>
        <dbReference type="PROSITE-ProRule" id="PRU00335"/>
    </source>
</evidence>
<dbReference type="InterPro" id="IPR009057">
    <property type="entry name" value="Homeodomain-like_sf"/>
</dbReference>
<organism evidence="6 7">
    <name type="scientific">Rhodospirillum rubrum (strain ATCC 11170 / ATH 1.1.1 / DSM 467 / LMG 4362 / NCIMB 8255 / S1)</name>
    <dbReference type="NCBI Taxonomy" id="269796"/>
    <lineage>
        <taxon>Bacteria</taxon>
        <taxon>Pseudomonadati</taxon>
        <taxon>Pseudomonadota</taxon>
        <taxon>Alphaproteobacteria</taxon>
        <taxon>Rhodospirillales</taxon>
        <taxon>Rhodospirillaceae</taxon>
        <taxon>Rhodospirillum</taxon>
    </lineage>
</organism>
<dbReference type="EnsemblBacteria" id="ABC23613">
    <property type="protein sequence ID" value="ABC23613"/>
    <property type="gene ID" value="Rru_A2816"/>
</dbReference>
<dbReference type="AlphaFoldDB" id="Q2RQI2"/>
<keyword evidence="2 4" id="KW-0238">DNA-binding</keyword>
<name>Q2RQI2_RHORT</name>
<dbReference type="KEGG" id="rru:Rru_A2816"/>
<dbReference type="SUPFAM" id="SSF46689">
    <property type="entry name" value="Homeodomain-like"/>
    <property type="match status" value="1"/>
</dbReference>
<feature type="DNA-binding region" description="H-T-H motif" evidence="4">
    <location>
        <begin position="24"/>
        <end position="43"/>
    </location>
</feature>
<sequence length="192" mass="20836">MKPRERLIETAITLFASEGFHATGIDRILAEAGVAKMTLYRHFRSKDDLILAALDRHWLVFRHWLEERLAACPATPGPTIETLFDGLAAWQRGQTLQEIRFQGFLPIHAAGEFGASDHPIHRAAAAQIQSLTTLLDAASQRVGIDAVAAAQMGLLVVGALTIAHIQSDGRAFEIARHSALTLAQSHPAPLPA</sequence>
<evidence type="ECO:0000313" key="7">
    <source>
        <dbReference type="Proteomes" id="UP000001929"/>
    </source>
</evidence>
<dbReference type="STRING" id="269796.Rru_A2816"/>
<keyword evidence="7" id="KW-1185">Reference proteome</keyword>
<dbReference type="Pfam" id="PF00440">
    <property type="entry name" value="TetR_N"/>
    <property type="match status" value="1"/>
</dbReference>
<dbReference type="Proteomes" id="UP000001929">
    <property type="component" value="Chromosome"/>
</dbReference>
<feature type="domain" description="HTH tetR-type" evidence="5">
    <location>
        <begin position="1"/>
        <end position="61"/>
    </location>
</feature>
<evidence type="ECO:0000259" key="5">
    <source>
        <dbReference type="PROSITE" id="PS50977"/>
    </source>
</evidence>
<dbReference type="PRINTS" id="PR00455">
    <property type="entry name" value="HTHTETR"/>
</dbReference>
<evidence type="ECO:0000256" key="3">
    <source>
        <dbReference type="ARBA" id="ARBA00023163"/>
    </source>
</evidence>
<dbReference type="Gene3D" id="1.10.357.10">
    <property type="entry name" value="Tetracycline Repressor, domain 2"/>
    <property type="match status" value="1"/>
</dbReference>
<proteinExistence type="predicted"/>
<dbReference type="RefSeq" id="WP_011390443.1">
    <property type="nucleotide sequence ID" value="NC_007643.1"/>
</dbReference>
<gene>
    <name evidence="6" type="ordered locus">Rru_A2816</name>
</gene>
<keyword evidence="3" id="KW-0804">Transcription</keyword>
<dbReference type="PhylomeDB" id="Q2RQI2"/>
<evidence type="ECO:0000256" key="1">
    <source>
        <dbReference type="ARBA" id="ARBA00023015"/>
    </source>
</evidence>
<reference evidence="6 7" key="1">
    <citation type="journal article" date="2011" name="Stand. Genomic Sci.">
        <title>Complete genome sequence of Rhodospirillum rubrum type strain (S1).</title>
        <authorList>
            <person name="Munk A.C."/>
            <person name="Copeland A."/>
            <person name="Lucas S."/>
            <person name="Lapidus A."/>
            <person name="Del Rio T.G."/>
            <person name="Barry K."/>
            <person name="Detter J.C."/>
            <person name="Hammon N."/>
            <person name="Israni S."/>
            <person name="Pitluck S."/>
            <person name="Brettin T."/>
            <person name="Bruce D."/>
            <person name="Han C."/>
            <person name="Tapia R."/>
            <person name="Gilna P."/>
            <person name="Schmutz J."/>
            <person name="Larimer F."/>
            <person name="Land M."/>
            <person name="Kyrpides N.C."/>
            <person name="Mavromatis K."/>
            <person name="Richardson P."/>
            <person name="Rohde M."/>
            <person name="Goker M."/>
            <person name="Klenk H.P."/>
            <person name="Zhang Y."/>
            <person name="Roberts G.P."/>
            <person name="Reslewic S."/>
            <person name="Schwartz D.C."/>
        </authorList>
    </citation>
    <scope>NUCLEOTIDE SEQUENCE [LARGE SCALE GENOMIC DNA]</scope>
    <source>
        <strain evidence="7">ATCC 11170 / ATH 1.1.1 / DSM 467 / LMG 4362 / NCIMB 8255 / S1</strain>
    </source>
</reference>
<dbReference type="InterPro" id="IPR001647">
    <property type="entry name" value="HTH_TetR"/>
</dbReference>
<evidence type="ECO:0000256" key="2">
    <source>
        <dbReference type="ARBA" id="ARBA00023125"/>
    </source>
</evidence>
<dbReference type="PANTHER" id="PTHR47506:SF1">
    <property type="entry name" value="HTH-TYPE TRANSCRIPTIONAL REGULATOR YJDC"/>
    <property type="match status" value="1"/>
</dbReference>
<keyword evidence="1" id="KW-0805">Transcription regulation</keyword>
<dbReference type="EMBL" id="CP000230">
    <property type="protein sequence ID" value="ABC23613.1"/>
    <property type="molecule type" value="Genomic_DNA"/>
</dbReference>
<dbReference type="eggNOG" id="COG1309">
    <property type="taxonomic scope" value="Bacteria"/>
</dbReference>